<dbReference type="SUPFAM" id="SSF53927">
    <property type="entry name" value="Cytidine deaminase-like"/>
    <property type="match status" value="1"/>
</dbReference>
<evidence type="ECO:0000256" key="8">
    <source>
        <dbReference type="ARBA" id="ARBA00022833"/>
    </source>
</evidence>
<feature type="active site" description="Proton donor" evidence="12">
    <location>
        <position position="59"/>
    </location>
</feature>
<evidence type="ECO:0000256" key="1">
    <source>
        <dbReference type="ARBA" id="ARBA00001947"/>
    </source>
</evidence>
<dbReference type="GO" id="GO:0072527">
    <property type="term" value="P:pyrimidine-containing compound metabolic process"/>
    <property type="evidence" value="ECO:0007669"/>
    <property type="project" value="UniProtKB-ARBA"/>
</dbReference>
<accession>A0A6B1G3P6</accession>
<dbReference type="GO" id="GO:0008270">
    <property type="term" value="F:zinc ion binding"/>
    <property type="evidence" value="ECO:0007669"/>
    <property type="project" value="UniProtKB-UniRule"/>
</dbReference>
<evidence type="ECO:0000313" key="17">
    <source>
        <dbReference type="EMBL" id="MYH63070.1"/>
    </source>
</evidence>
<evidence type="ECO:0000256" key="12">
    <source>
        <dbReference type="PIRSR" id="PIRSR606262-1"/>
    </source>
</evidence>
<evidence type="ECO:0000256" key="2">
    <source>
        <dbReference type="ARBA" id="ARBA00003949"/>
    </source>
</evidence>
<dbReference type="GO" id="GO:0042802">
    <property type="term" value="F:identical protein binding"/>
    <property type="evidence" value="ECO:0007669"/>
    <property type="project" value="UniProtKB-ARBA"/>
</dbReference>
<evidence type="ECO:0000256" key="6">
    <source>
        <dbReference type="ARBA" id="ARBA00022723"/>
    </source>
</evidence>
<feature type="binding site" evidence="14">
    <location>
        <position position="88"/>
    </location>
    <ligand>
        <name>Zn(2+)</name>
        <dbReference type="ChEBI" id="CHEBI:29105"/>
        <note>catalytic</note>
    </ligand>
</feature>
<dbReference type="Pfam" id="PF00383">
    <property type="entry name" value="dCMP_cyt_deam_1"/>
    <property type="match status" value="1"/>
</dbReference>
<dbReference type="AlphaFoldDB" id="A0A6B1G3P6"/>
<dbReference type="PANTHER" id="PTHR11644:SF2">
    <property type="entry name" value="CYTIDINE DEAMINASE"/>
    <property type="match status" value="1"/>
</dbReference>
<reference evidence="17" key="1">
    <citation type="submission" date="2019-09" db="EMBL/GenBank/DDBJ databases">
        <title>Characterisation of the sponge microbiome using genome-centric metagenomics.</title>
        <authorList>
            <person name="Engelberts J.P."/>
            <person name="Robbins S.J."/>
            <person name="De Goeij J.M."/>
            <person name="Aranda M."/>
            <person name="Bell S.C."/>
            <person name="Webster N.S."/>
        </authorList>
    </citation>
    <scope>NUCLEOTIDE SEQUENCE</scope>
    <source>
        <strain evidence="17">SB0675_bin_29</strain>
    </source>
</reference>
<evidence type="ECO:0000259" key="16">
    <source>
        <dbReference type="PROSITE" id="PS51747"/>
    </source>
</evidence>
<comment type="catalytic activity">
    <reaction evidence="11 15">
        <text>cytidine + H2O + H(+) = uridine + NH4(+)</text>
        <dbReference type="Rhea" id="RHEA:16069"/>
        <dbReference type="ChEBI" id="CHEBI:15377"/>
        <dbReference type="ChEBI" id="CHEBI:15378"/>
        <dbReference type="ChEBI" id="CHEBI:16704"/>
        <dbReference type="ChEBI" id="CHEBI:17562"/>
        <dbReference type="ChEBI" id="CHEBI:28938"/>
        <dbReference type="EC" id="3.5.4.5"/>
    </reaction>
</comment>
<dbReference type="FunFam" id="3.40.140.10:FF:000008">
    <property type="entry name" value="Cytidine deaminase"/>
    <property type="match status" value="1"/>
</dbReference>
<feature type="binding site" evidence="13">
    <location>
        <begin position="46"/>
        <end position="52"/>
    </location>
    <ligand>
        <name>substrate</name>
    </ligand>
</feature>
<dbReference type="PROSITE" id="PS00903">
    <property type="entry name" value="CYT_DCMP_DEAMINASES_1"/>
    <property type="match status" value="1"/>
</dbReference>
<comment type="function">
    <text evidence="2 15">This enzyme scavenges exogenous and endogenous cytidine and 2'-deoxycytidine for UMP synthesis.</text>
</comment>
<feature type="binding site" evidence="14">
    <location>
        <position position="57"/>
    </location>
    <ligand>
        <name>Zn(2+)</name>
        <dbReference type="ChEBI" id="CHEBI:29105"/>
        <note>catalytic</note>
    </ligand>
</feature>
<dbReference type="NCBIfam" id="NF004064">
    <property type="entry name" value="PRK05578.1"/>
    <property type="match status" value="1"/>
</dbReference>
<evidence type="ECO:0000256" key="13">
    <source>
        <dbReference type="PIRSR" id="PIRSR606262-2"/>
    </source>
</evidence>
<evidence type="ECO:0000256" key="9">
    <source>
        <dbReference type="ARBA" id="ARBA00032005"/>
    </source>
</evidence>
<dbReference type="NCBIfam" id="TIGR01354">
    <property type="entry name" value="cyt_deam_tetra"/>
    <property type="match status" value="1"/>
</dbReference>
<evidence type="ECO:0000256" key="7">
    <source>
        <dbReference type="ARBA" id="ARBA00022801"/>
    </source>
</evidence>
<organism evidence="17">
    <name type="scientific">Caldilineaceae bacterium SB0675_bin_29</name>
    <dbReference type="NCBI Taxonomy" id="2605266"/>
    <lineage>
        <taxon>Bacteria</taxon>
        <taxon>Bacillati</taxon>
        <taxon>Chloroflexota</taxon>
        <taxon>Caldilineae</taxon>
        <taxon>Caldilineales</taxon>
        <taxon>Caldilineaceae</taxon>
    </lineage>
</organism>
<evidence type="ECO:0000256" key="10">
    <source>
        <dbReference type="ARBA" id="ARBA00049252"/>
    </source>
</evidence>
<keyword evidence="6 14" id="KW-0479">Metal-binding</keyword>
<dbReference type="InterPro" id="IPR016192">
    <property type="entry name" value="APOBEC/CMP_deaminase_Zn-bd"/>
</dbReference>
<name>A0A6B1G3P6_9CHLR</name>
<evidence type="ECO:0000256" key="15">
    <source>
        <dbReference type="RuleBase" id="RU364006"/>
    </source>
</evidence>
<gene>
    <name evidence="17" type="primary">cdd</name>
    <name evidence="17" type="ORF">F4148_15370</name>
</gene>
<comment type="caution">
    <text evidence="17">The sequence shown here is derived from an EMBL/GenBank/DDBJ whole genome shotgun (WGS) entry which is preliminary data.</text>
</comment>
<dbReference type="PROSITE" id="PS51747">
    <property type="entry name" value="CYT_DCMP_DEAMINASES_2"/>
    <property type="match status" value="1"/>
</dbReference>
<feature type="binding site" evidence="14">
    <location>
        <position position="91"/>
    </location>
    <ligand>
        <name>Zn(2+)</name>
        <dbReference type="ChEBI" id="CHEBI:29105"/>
        <note>catalytic</note>
    </ligand>
</feature>
<evidence type="ECO:0000256" key="3">
    <source>
        <dbReference type="ARBA" id="ARBA00006576"/>
    </source>
</evidence>
<dbReference type="CDD" id="cd01283">
    <property type="entry name" value="cytidine_deaminase"/>
    <property type="match status" value="1"/>
</dbReference>
<dbReference type="InterPro" id="IPR002125">
    <property type="entry name" value="CMP_dCMP_dom"/>
</dbReference>
<dbReference type="GO" id="GO:0004126">
    <property type="term" value="F:cytidine deaminase activity"/>
    <property type="evidence" value="ECO:0007669"/>
    <property type="project" value="UniProtKB-UniRule"/>
</dbReference>
<proteinExistence type="inferred from homology"/>
<dbReference type="EC" id="3.5.4.5" evidence="4 15"/>
<evidence type="ECO:0000256" key="11">
    <source>
        <dbReference type="ARBA" id="ARBA00049558"/>
    </source>
</evidence>
<feature type="domain" description="CMP/dCMP-type deaminase" evidence="16">
    <location>
        <begin position="5"/>
        <end position="128"/>
    </location>
</feature>
<comment type="similarity">
    <text evidence="3 15">Belongs to the cytidine and deoxycytidylate deaminase family.</text>
</comment>
<dbReference type="GO" id="GO:0055086">
    <property type="term" value="P:nucleobase-containing small molecule metabolic process"/>
    <property type="evidence" value="ECO:0007669"/>
    <property type="project" value="UniProtKB-ARBA"/>
</dbReference>
<protein>
    <recommendedName>
        <fullName evidence="5 15">Cytidine deaminase</fullName>
        <ecNumber evidence="4 15">3.5.4.5</ecNumber>
    </recommendedName>
    <alternativeName>
        <fullName evidence="9 15">Cytidine aminohydrolase</fullName>
    </alternativeName>
</protein>
<dbReference type="InterPro" id="IPR050202">
    <property type="entry name" value="Cyt/Deoxycyt_deaminase"/>
</dbReference>
<keyword evidence="7 15" id="KW-0378">Hydrolase</keyword>
<evidence type="ECO:0000256" key="5">
    <source>
        <dbReference type="ARBA" id="ARBA00018266"/>
    </source>
</evidence>
<comment type="catalytic activity">
    <reaction evidence="10 15">
        <text>2'-deoxycytidine + H2O + H(+) = 2'-deoxyuridine + NH4(+)</text>
        <dbReference type="Rhea" id="RHEA:13433"/>
        <dbReference type="ChEBI" id="CHEBI:15377"/>
        <dbReference type="ChEBI" id="CHEBI:15378"/>
        <dbReference type="ChEBI" id="CHEBI:15698"/>
        <dbReference type="ChEBI" id="CHEBI:16450"/>
        <dbReference type="ChEBI" id="CHEBI:28938"/>
        <dbReference type="EC" id="3.5.4.5"/>
    </reaction>
</comment>
<dbReference type="InterPro" id="IPR006262">
    <property type="entry name" value="Cyt_deam_tetra"/>
</dbReference>
<comment type="cofactor">
    <cofactor evidence="1 14 15">
        <name>Zn(2+)</name>
        <dbReference type="ChEBI" id="CHEBI:29105"/>
    </cofactor>
</comment>
<dbReference type="PANTHER" id="PTHR11644">
    <property type="entry name" value="CYTIDINE DEAMINASE"/>
    <property type="match status" value="1"/>
</dbReference>
<dbReference type="GO" id="GO:0005829">
    <property type="term" value="C:cytosol"/>
    <property type="evidence" value="ECO:0007669"/>
    <property type="project" value="TreeGrafter"/>
</dbReference>
<dbReference type="Gene3D" id="3.40.140.10">
    <property type="entry name" value="Cytidine Deaminase, domain 2"/>
    <property type="match status" value="1"/>
</dbReference>
<sequence>MTPTVSPQQLVAAAQSARRQAHAPYSSYFVGAAVLTADGEIIPGCNVENASYGGTICAERVALTSAVAQGNRQFSAIAVVTVDGASPCGLCRQVMIELGAEMDVYISDEAGNFRSTTARALLPDAFRG</sequence>
<evidence type="ECO:0000256" key="4">
    <source>
        <dbReference type="ARBA" id="ARBA00012783"/>
    </source>
</evidence>
<evidence type="ECO:0000256" key="14">
    <source>
        <dbReference type="PIRSR" id="PIRSR606262-3"/>
    </source>
</evidence>
<keyword evidence="8 14" id="KW-0862">Zinc</keyword>
<dbReference type="InterPro" id="IPR016193">
    <property type="entry name" value="Cytidine_deaminase-like"/>
</dbReference>
<dbReference type="EMBL" id="VYDA01000539">
    <property type="protein sequence ID" value="MYH63070.1"/>
    <property type="molecule type" value="Genomic_DNA"/>
</dbReference>